<evidence type="ECO:0000256" key="1">
    <source>
        <dbReference type="ARBA" id="ARBA00003196"/>
    </source>
</evidence>
<dbReference type="SUPFAM" id="SSF48695">
    <property type="entry name" value="Multiheme cytochromes"/>
    <property type="match status" value="1"/>
</dbReference>
<dbReference type="InterPro" id="IPR003158">
    <property type="entry name" value="Photosyn_RC_cyt_c-su"/>
</dbReference>
<dbReference type="Pfam" id="PF02276">
    <property type="entry name" value="CytoC_RC"/>
    <property type="match status" value="1"/>
</dbReference>
<dbReference type="OrthoDB" id="951235at2"/>
<gene>
    <name evidence="10" type="ORF">FA047_13390</name>
</gene>
<dbReference type="Gene3D" id="1.10.468.10">
    <property type="entry name" value="Photosynthetic Reaction Center, subunit C, domain 2"/>
    <property type="match status" value="1"/>
</dbReference>
<sequence length="132" mass="15083">MQYKKTLTLSCLMITVGMLSAFMPKQQEQKAKNLKVLPKNISHQDLEKLMRGFNSALGVRCNFCHSPQKDDPKKMDFASDEKKEKEIARDMMRMTAKINKKYFHDEKTKEGKALLAVSCVTCHNGKSEPKAN</sequence>
<dbReference type="EMBL" id="SWBQ01000003">
    <property type="protein sequence ID" value="TKC06400.1"/>
    <property type="molecule type" value="Genomic_DNA"/>
</dbReference>
<proteinExistence type="predicted"/>
<reference evidence="10 11" key="1">
    <citation type="submission" date="2019-04" db="EMBL/GenBank/DDBJ databases">
        <title>Pedobacter sp. RP-3-15 sp. nov., isolated from Arctic soil.</title>
        <authorList>
            <person name="Dahal R.H."/>
            <person name="Kim D.-U."/>
        </authorList>
    </citation>
    <scope>NUCLEOTIDE SEQUENCE [LARGE SCALE GENOMIC DNA]</scope>
    <source>
        <strain evidence="10 11">RP-3-15</strain>
    </source>
</reference>
<dbReference type="GO" id="GO:0019684">
    <property type="term" value="P:photosynthesis, light reaction"/>
    <property type="evidence" value="ECO:0007669"/>
    <property type="project" value="InterPro"/>
</dbReference>
<dbReference type="NCBIfam" id="NF033196">
    <property type="entry name" value="c_type_nonphoto"/>
    <property type="match status" value="1"/>
</dbReference>
<keyword evidence="6" id="KW-0479">Metal-binding</keyword>
<evidence type="ECO:0000313" key="10">
    <source>
        <dbReference type="EMBL" id="TKC06400.1"/>
    </source>
</evidence>
<accession>A0A4U1CMD6</accession>
<dbReference type="Proteomes" id="UP000307244">
    <property type="component" value="Unassembled WGS sequence"/>
</dbReference>
<dbReference type="GO" id="GO:0005506">
    <property type="term" value="F:iron ion binding"/>
    <property type="evidence" value="ECO:0007669"/>
    <property type="project" value="InterPro"/>
</dbReference>
<evidence type="ECO:0000256" key="8">
    <source>
        <dbReference type="ARBA" id="ARBA00023004"/>
    </source>
</evidence>
<evidence type="ECO:0000256" key="6">
    <source>
        <dbReference type="ARBA" id="ARBA00022723"/>
    </source>
</evidence>
<protein>
    <recommendedName>
        <fullName evidence="2">Photosynthetic reaction center cytochrome c subunit</fullName>
    </recommendedName>
</protein>
<evidence type="ECO:0000256" key="7">
    <source>
        <dbReference type="ARBA" id="ARBA00022982"/>
    </source>
</evidence>
<evidence type="ECO:0000256" key="4">
    <source>
        <dbReference type="ARBA" id="ARBA00022531"/>
    </source>
</evidence>
<dbReference type="AlphaFoldDB" id="A0A4U1CMD6"/>
<comment type="function">
    <text evidence="1">The reaction center of purple bacteria contains a tightly bound cytochrome molecule which re-reduces the photo oxidized primary electron donor.</text>
</comment>
<evidence type="ECO:0000256" key="3">
    <source>
        <dbReference type="ARBA" id="ARBA00022448"/>
    </source>
</evidence>
<evidence type="ECO:0000256" key="2">
    <source>
        <dbReference type="ARBA" id="ARBA00015978"/>
    </source>
</evidence>
<dbReference type="GO" id="GO:0020037">
    <property type="term" value="F:heme binding"/>
    <property type="evidence" value="ECO:0007669"/>
    <property type="project" value="InterPro"/>
</dbReference>
<dbReference type="InterPro" id="IPR036280">
    <property type="entry name" value="Multihaem_cyt_sf"/>
</dbReference>
<dbReference type="GO" id="GO:0030077">
    <property type="term" value="C:plasma membrane light-harvesting complex"/>
    <property type="evidence" value="ECO:0007669"/>
    <property type="project" value="InterPro"/>
</dbReference>
<evidence type="ECO:0000256" key="9">
    <source>
        <dbReference type="SAM" id="SignalP"/>
    </source>
</evidence>
<keyword evidence="3" id="KW-0813">Transport</keyword>
<keyword evidence="5" id="KW-0349">Heme</keyword>
<evidence type="ECO:0000256" key="5">
    <source>
        <dbReference type="ARBA" id="ARBA00022617"/>
    </source>
</evidence>
<organism evidence="10 11">
    <name type="scientific">Pedobacter frigoris</name>
    <dbReference type="NCBI Taxonomy" id="2571272"/>
    <lineage>
        <taxon>Bacteria</taxon>
        <taxon>Pseudomonadati</taxon>
        <taxon>Bacteroidota</taxon>
        <taxon>Sphingobacteriia</taxon>
        <taxon>Sphingobacteriales</taxon>
        <taxon>Sphingobacteriaceae</taxon>
        <taxon>Pedobacter</taxon>
    </lineage>
</organism>
<evidence type="ECO:0000313" key="11">
    <source>
        <dbReference type="Proteomes" id="UP000307244"/>
    </source>
</evidence>
<dbReference type="InterPro" id="IPR023119">
    <property type="entry name" value="Multihaem_cyt_PRC_cyt_su-like"/>
</dbReference>
<keyword evidence="8" id="KW-0408">Iron</keyword>
<keyword evidence="7" id="KW-0249">Electron transport</keyword>
<keyword evidence="11" id="KW-1185">Reference proteome</keyword>
<name>A0A4U1CMD6_9SPHI</name>
<feature type="signal peptide" evidence="9">
    <location>
        <begin position="1"/>
        <end position="21"/>
    </location>
</feature>
<comment type="caution">
    <text evidence="10">The sequence shown here is derived from an EMBL/GenBank/DDBJ whole genome shotgun (WGS) entry which is preliminary data.</text>
</comment>
<keyword evidence="9" id="KW-0732">Signal</keyword>
<dbReference type="GO" id="GO:0009055">
    <property type="term" value="F:electron transfer activity"/>
    <property type="evidence" value="ECO:0007669"/>
    <property type="project" value="InterPro"/>
</dbReference>
<keyword evidence="4" id="KW-0602">Photosynthesis</keyword>
<feature type="chain" id="PRO_5020766832" description="Photosynthetic reaction center cytochrome c subunit" evidence="9">
    <location>
        <begin position="22"/>
        <end position="132"/>
    </location>
</feature>